<proteinExistence type="predicted"/>
<accession>A0A1J5NZU0</accession>
<feature type="domain" description="PepSY" evidence="1">
    <location>
        <begin position="2"/>
        <end position="54"/>
    </location>
</feature>
<dbReference type="Pfam" id="PF03413">
    <property type="entry name" value="PepSY"/>
    <property type="match status" value="1"/>
</dbReference>
<dbReference type="AlphaFoldDB" id="A0A1J5NZU0"/>
<organism evidence="2">
    <name type="scientific">mine drainage metagenome</name>
    <dbReference type="NCBI Taxonomy" id="410659"/>
    <lineage>
        <taxon>unclassified sequences</taxon>
        <taxon>metagenomes</taxon>
        <taxon>ecological metagenomes</taxon>
    </lineage>
</organism>
<dbReference type="Gene3D" id="3.10.450.40">
    <property type="match status" value="1"/>
</dbReference>
<sequence length="63" mass="7018">MPLAKILAAVKRTYGNNVVDIEFEDHKGQKVYEFEIIDPSGQVIEVVIDAATGKRVGNEEEKD</sequence>
<evidence type="ECO:0000313" key="2">
    <source>
        <dbReference type="EMBL" id="OIQ64298.1"/>
    </source>
</evidence>
<dbReference type="InterPro" id="IPR025711">
    <property type="entry name" value="PepSY"/>
</dbReference>
<gene>
    <name evidence="2" type="ORF">GALL_541500</name>
</gene>
<reference evidence="2" key="1">
    <citation type="submission" date="2016-10" db="EMBL/GenBank/DDBJ databases">
        <title>Sequence of Gallionella enrichment culture.</title>
        <authorList>
            <person name="Poehlein A."/>
            <person name="Muehling M."/>
            <person name="Daniel R."/>
        </authorList>
    </citation>
    <scope>NUCLEOTIDE SEQUENCE</scope>
</reference>
<comment type="caution">
    <text evidence="2">The sequence shown here is derived from an EMBL/GenBank/DDBJ whole genome shotgun (WGS) entry which is preliminary data.</text>
</comment>
<protein>
    <submittedName>
        <fullName evidence="2">Peptidase propeptide and YPEB domain protein</fullName>
    </submittedName>
</protein>
<name>A0A1J5NZU0_9ZZZZ</name>
<dbReference type="EMBL" id="MLJW01008243">
    <property type="protein sequence ID" value="OIQ64298.1"/>
    <property type="molecule type" value="Genomic_DNA"/>
</dbReference>
<evidence type="ECO:0000259" key="1">
    <source>
        <dbReference type="Pfam" id="PF03413"/>
    </source>
</evidence>